<keyword evidence="4 8" id="KW-0805">Transcription regulation</keyword>
<evidence type="ECO:0000313" key="11">
    <source>
        <dbReference type="Proteomes" id="UP000664534"/>
    </source>
</evidence>
<feature type="compositionally biased region" description="Basic and acidic residues" evidence="9">
    <location>
        <begin position="614"/>
        <end position="631"/>
    </location>
</feature>
<evidence type="ECO:0000256" key="7">
    <source>
        <dbReference type="ARBA" id="ARBA00032014"/>
    </source>
</evidence>
<comment type="function">
    <text evidence="8">Component of the Mediator complex, a coactivator involved in the regulated transcription of nearly all RNA polymerase II-dependent genes. Mediator functions as a bridge to convey information from gene-specific regulatory proteins to the basal RNA polymerase II transcription machinery. Mediator is recruited to promoters by direct interactions with regulatory proteins and serves as a scaffold for the assembly of a functional preinitiation complex with RNA polymerase II and the general transcription factors.</text>
</comment>
<accession>A0A8H3FIM0</accession>
<organism evidence="10 11">
    <name type="scientific">Imshaugia aleurites</name>
    <dbReference type="NCBI Taxonomy" id="172621"/>
    <lineage>
        <taxon>Eukaryota</taxon>
        <taxon>Fungi</taxon>
        <taxon>Dikarya</taxon>
        <taxon>Ascomycota</taxon>
        <taxon>Pezizomycotina</taxon>
        <taxon>Lecanoromycetes</taxon>
        <taxon>OSLEUM clade</taxon>
        <taxon>Lecanoromycetidae</taxon>
        <taxon>Lecanorales</taxon>
        <taxon>Lecanorineae</taxon>
        <taxon>Parmeliaceae</taxon>
        <taxon>Imshaugia</taxon>
    </lineage>
</organism>
<feature type="region of interest" description="Disordered" evidence="9">
    <location>
        <begin position="604"/>
        <end position="631"/>
    </location>
</feature>
<evidence type="ECO:0000256" key="5">
    <source>
        <dbReference type="ARBA" id="ARBA00023163"/>
    </source>
</evidence>
<comment type="caution">
    <text evidence="10">The sequence shown here is derived from an EMBL/GenBank/DDBJ whole genome shotgun (WGS) entry which is preliminary data.</text>
</comment>
<dbReference type="GO" id="GO:0070847">
    <property type="term" value="C:core mediator complex"/>
    <property type="evidence" value="ECO:0007669"/>
    <property type="project" value="TreeGrafter"/>
</dbReference>
<keyword evidence="11" id="KW-1185">Reference proteome</keyword>
<dbReference type="Proteomes" id="UP000664534">
    <property type="component" value="Unassembled WGS sequence"/>
</dbReference>
<dbReference type="GO" id="GO:0006357">
    <property type="term" value="P:regulation of transcription by RNA polymerase II"/>
    <property type="evidence" value="ECO:0007669"/>
    <property type="project" value="InterPro"/>
</dbReference>
<gene>
    <name evidence="10" type="primary">SRB4</name>
    <name evidence="8" type="synonym">MED17</name>
    <name evidence="10" type="ORF">IMSHALPRED_005226</name>
</gene>
<comment type="subunit">
    <text evidence="8">Component of the Mediator complex.</text>
</comment>
<evidence type="ECO:0000256" key="2">
    <source>
        <dbReference type="ARBA" id="ARBA00005635"/>
    </source>
</evidence>
<evidence type="ECO:0000256" key="4">
    <source>
        <dbReference type="ARBA" id="ARBA00023015"/>
    </source>
</evidence>
<name>A0A8H3FIM0_9LECA</name>
<dbReference type="GO" id="GO:0016592">
    <property type="term" value="C:mediator complex"/>
    <property type="evidence" value="ECO:0007669"/>
    <property type="project" value="InterPro"/>
</dbReference>
<keyword evidence="6 8" id="KW-0539">Nucleus</keyword>
<dbReference type="PANTHER" id="PTHR13114:SF7">
    <property type="entry name" value="MEDIATOR OF RNA POLYMERASE II TRANSCRIPTION SUBUNIT 17"/>
    <property type="match status" value="1"/>
</dbReference>
<dbReference type="EMBL" id="CAJPDT010000028">
    <property type="protein sequence ID" value="CAF9921636.1"/>
    <property type="molecule type" value="Genomic_DNA"/>
</dbReference>
<evidence type="ECO:0000256" key="3">
    <source>
        <dbReference type="ARBA" id="ARBA00019610"/>
    </source>
</evidence>
<dbReference type="OrthoDB" id="5319830at2759"/>
<evidence type="ECO:0000256" key="1">
    <source>
        <dbReference type="ARBA" id="ARBA00004123"/>
    </source>
</evidence>
<dbReference type="Gene3D" id="6.10.250.2620">
    <property type="match status" value="1"/>
</dbReference>
<comment type="subcellular location">
    <subcellularLocation>
        <location evidence="1 8">Nucleus</location>
    </subcellularLocation>
</comment>
<sequence>MPEQLSLSLQAFPTVDKEKESLKYLISRINQQKGSFRNVTEQSLEEELQAQEAGSIDTDNPDLIETVEEVEDVKTKQEEITKAREDIMKQIGQAHNESAQALDFVSLLLSKHAPTAAQTTLSPFLQQTLPLGSLGGEVVQAPPVSDMEKHKGEMVSIGWRMQSLNGAADALLKSAARLEEEMSRETTYWNQVLAVKEKGWSLSRLPREKNSLGVRYGFAEAYADFRDRGLAALRRDADGNISLDRGLRSSGDQILRVRILQQGKPIASSTKVSKDTSEDDSVTKEILNARNSIFDEELHHELHREARNLVNQSVRCIGGRVLLPYENDKQIEIDLVSLEDEDPEAPTGDSTIADAIALSLRILLSHAHRQNLQRRSQIPPPLRETKSTRPIYPLLKPIIEHLQHQSEVASLQHFLQNLHKVLSAADLPFTFTAPAPAHNLAAITSPSSNPNQSIIDTLLQTLLSPLNTLTTLHLPVSPTTATITTHTTLLPPHYSTTHILTIQTPHPSTPLAFLPTPTHPTTLSALKSHILHALTLSTLQRTAATFPTWHAASSLLHNATLSRTKEKSHGAEKASICVTEEKLSLKWSHGAGGEWRSVSWYVEEGQGQGDEDGGGEKRGFDAVFRDEVDGR</sequence>
<dbReference type="PANTHER" id="PTHR13114">
    <property type="entry name" value="MEDIATOR OF RNA POLYMERASE II TRANSCRIPTION SUBUNIT 17"/>
    <property type="match status" value="1"/>
</dbReference>
<evidence type="ECO:0000256" key="9">
    <source>
        <dbReference type="SAM" id="MobiDB-lite"/>
    </source>
</evidence>
<proteinExistence type="inferred from homology"/>
<dbReference type="AlphaFoldDB" id="A0A8H3FIM0"/>
<dbReference type="GO" id="GO:0003712">
    <property type="term" value="F:transcription coregulator activity"/>
    <property type="evidence" value="ECO:0007669"/>
    <property type="project" value="InterPro"/>
</dbReference>
<evidence type="ECO:0000313" key="10">
    <source>
        <dbReference type="EMBL" id="CAF9921636.1"/>
    </source>
</evidence>
<reference evidence="10" key="1">
    <citation type="submission" date="2021-03" db="EMBL/GenBank/DDBJ databases">
        <authorList>
            <person name="Tagirdzhanova G."/>
        </authorList>
    </citation>
    <scope>NUCLEOTIDE SEQUENCE</scope>
</reference>
<evidence type="ECO:0000256" key="8">
    <source>
        <dbReference type="RuleBase" id="RU364140"/>
    </source>
</evidence>
<keyword evidence="8" id="KW-0010">Activator</keyword>
<keyword evidence="5 8" id="KW-0804">Transcription</keyword>
<evidence type="ECO:0000256" key="6">
    <source>
        <dbReference type="ARBA" id="ARBA00023242"/>
    </source>
</evidence>
<protein>
    <recommendedName>
        <fullName evidence="3 8">Mediator of RNA polymerase II transcription subunit 17</fullName>
    </recommendedName>
    <alternativeName>
        <fullName evidence="7 8">Mediator complex subunit 17</fullName>
    </alternativeName>
</protein>
<dbReference type="Pfam" id="PF10156">
    <property type="entry name" value="Med17"/>
    <property type="match status" value="1"/>
</dbReference>
<comment type="similarity">
    <text evidence="2 8">Belongs to the Mediator complex subunit 17 family.</text>
</comment>
<dbReference type="InterPro" id="IPR019313">
    <property type="entry name" value="Mediator_Med17"/>
</dbReference>